<dbReference type="Gene3D" id="2.120.10.30">
    <property type="entry name" value="TolB, C-terminal domain"/>
    <property type="match status" value="1"/>
</dbReference>
<evidence type="ECO:0000313" key="3">
    <source>
        <dbReference type="EMBL" id="PJF35059.1"/>
    </source>
</evidence>
<sequence>MLLFRLFAARRLLYGAALMLSLSGCNLLGLNNTPEPTATPTLTPSATATATLTPTATATPTVTPTPSPTFTPSLTLTPTVTLTPSPTFTPSLTPFPTVPPAPPVRIAADSFTRLEIDPQVIANLRQGWLAFINSAAPTTTALPGTPVAVSDRQTLYLAAPDGRQILPVLELPASTGTRIYWSPDGNYIAYFVEGNGLFMLSLQLGISLRLFAIPSLSPRGVLSEPTWSPDSTQFTLALTTAYDVDIFSVGLNVFGVGTGNLLTNISQSGGYDFFPQWSPDGQYLAFVSDRAICPTWEPNAPGSCYTPDAPVPDGG</sequence>
<evidence type="ECO:0008006" key="5">
    <source>
        <dbReference type="Google" id="ProtNLM"/>
    </source>
</evidence>
<evidence type="ECO:0000313" key="4">
    <source>
        <dbReference type="Proteomes" id="UP000229681"/>
    </source>
</evidence>
<reference evidence="3 4" key="1">
    <citation type="submission" date="2017-11" db="EMBL/GenBank/DDBJ databases">
        <title>Evolution of Phototrophy in the Chloroflexi Phylum Driven by Horizontal Gene Transfer.</title>
        <authorList>
            <person name="Ward L.M."/>
            <person name="Hemp J."/>
            <person name="Shih P.M."/>
            <person name="Mcglynn S.E."/>
            <person name="Fischer W."/>
        </authorList>
    </citation>
    <scope>NUCLEOTIDE SEQUENCE [LARGE SCALE GENOMIC DNA]</scope>
    <source>
        <strain evidence="3">JP3_13</strain>
    </source>
</reference>
<feature type="compositionally biased region" description="Low complexity" evidence="1">
    <location>
        <begin position="53"/>
        <end position="62"/>
    </location>
</feature>
<proteinExistence type="predicted"/>
<feature type="signal peptide" evidence="2">
    <location>
        <begin position="1"/>
        <end position="27"/>
    </location>
</feature>
<dbReference type="InterPro" id="IPR011042">
    <property type="entry name" value="6-blade_b-propeller_TolB-like"/>
</dbReference>
<accession>A0A2M8PBZ6</accession>
<evidence type="ECO:0000256" key="1">
    <source>
        <dbReference type="SAM" id="MobiDB-lite"/>
    </source>
</evidence>
<dbReference type="Proteomes" id="UP000229681">
    <property type="component" value="Unassembled WGS sequence"/>
</dbReference>
<evidence type="ECO:0000256" key="2">
    <source>
        <dbReference type="SAM" id="SignalP"/>
    </source>
</evidence>
<keyword evidence="2" id="KW-0732">Signal</keyword>
<organism evidence="3 4">
    <name type="scientific">Candidatus Thermofonsia Clade 1 bacterium</name>
    <dbReference type="NCBI Taxonomy" id="2364210"/>
    <lineage>
        <taxon>Bacteria</taxon>
        <taxon>Bacillati</taxon>
        <taxon>Chloroflexota</taxon>
        <taxon>Candidatus Thermofontia</taxon>
        <taxon>Candidatus Thermofonsia Clade 1</taxon>
    </lineage>
</organism>
<protein>
    <recommendedName>
        <fullName evidence="5">Dipeptidylpeptidase IV N-terminal domain-containing protein</fullName>
    </recommendedName>
</protein>
<dbReference type="EMBL" id="PGTM01000215">
    <property type="protein sequence ID" value="PJF35059.1"/>
    <property type="molecule type" value="Genomic_DNA"/>
</dbReference>
<feature type="non-terminal residue" evidence="3">
    <location>
        <position position="315"/>
    </location>
</feature>
<dbReference type="SUPFAM" id="SSF69304">
    <property type="entry name" value="Tricorn protease N-terminal domain"/>
    <property type="match status" value="1"/>
</dbReference>
<feature type="region of interest" description="Disordered" evidence="1">
    <location>
        <begin position="53"/>
        <end position="76"/>
    </location>
</feature>
<name>A0A2M8PBZ6_9CHLR</name>
<dbReference type="PROSITE" id="PS51257">
    <property type="entry name" value="PROKAR_LIPOPROTEIN"/>
    <property type="match status" value="1"/>
</dbReference>
<gene>
    <name evidence="3" type="ORF">CUN49_12480</name>
</gene>
<dbReference type="InterPro" id="IPR011659">
    <property type="entry name" value="WD40"/>
</dbReference>
<dbReference type="Pfam" id="PF07676">
    <property type="entry name" value="PD40"/>
    <property type="match status" value="2"/>
</dbReference>
<dbReference type="AlphaFoldDB" id="A0A2M8PBZ6"/>
<feature type="chain" id="PRO_5014825065" description="Dipeptidylpeptidase IV N-terminal domain-containing protein" evidence="2">
    <location>
        <begin position="28"/>
        <end position="315"/>
    </location>
</feature>
<comment type="caution">
    <text evidence="3">The sequence shown here is derived from an EMBL/GenBank/DDBJ whole genome shotgun (WGS) entry which is preliminary data.</text>
</comment>